<sequence length="128" mass="14288">MSRIWSMMILFLKREGFARAEYIRKNRLFGHIGENCYYHPFTIPSESKLISMGDNVVISKGVELITHDMSYALLGHDKELERDIGTGEYPYYKKGIAIGNNVMIGANSLIMPGVSIGNRVIVGGDSSN</sequence>
<protein>
    <submittedName>
        <fullName evidence="1">Galactoside O-acetyltransferase</fullName>
        <ecNumber evidence="1">2.3.1.18</ecNumber>
    </submittedName>
</protein>
<accession>A0A564W9J1</accession>
<organism evidence="1 2">
    <name type="scientific">Blautia luti</name>
    <dbReference type="NCBI Taxonomy" id="89014"/>
    <lineage>
        <taxon>Bacteria</taxon>
        <taxon>Bacillati</taxon>
        <taxon>Bacillota</taxon>
        <taxon>Clostridia</taxon>
        <taxon>Lachnospirales</taxon>
        <taxon>Lachnospiraceae</taxon>
        <taxon>Blautia</taxon>
    </lineage>
</organism>
<dbReference type="Gene3D" id="2.160.10.10">
    <property type="entry name" value="Hexapeptide repeat proteins"/>
    <property type="match status" value="1"/>
</dbReference>
<dbReference type="InterPro" id="IPR001451">
    <property type="entry name" value="Hexapep"/>
</dbReference>
<evidence type="ECO:0000313" key="1">
    <source>
        <dbReference type="EMBL" id="VUX40683.1"/>
    </source>
</evidence>
<reference evidence="1 2" key="1">
    <citation type="submission" date="2019-07" db="EMBL/GenBank/DDBJ databases">
        <authorList>
            <person name="Hibberd C M."/>
            <person name="Gehrig L. J."/>
            <person name="Chang H.-W."/>
            <person name="Venkatesh S."/>
        </authorList>
    </citation>
    <scope>NUCLEOTIDE SEQUENCE [LARGE SCALE GENOMIC DNA]</scope>
    <source>
        <strain evidence="1">Blautia_luti_SSTS_Bg7063</strain>
    </source>
</reference>
<dbReference type="AlphaFoldDB" id="A0A564W9J1"/>
<dbReference type="EC" id="2.3.1.18" evidence="1"/>
<dbReference type="Pfam" id="PF00132">
    <property type="entry name" value="Hexapep"/>
    <property type="match status" value="1"/>
</dbReference>
<dbReference type="Proteomes" id="UP000408482">
    <property type="component" value="Unassembled WGS sequence"/>
</dbReference>
<dbReference type="GO" id="GO:0008870">
    <property type="term" value="F:galactoside O-acetyltransferase activity"/>
    <property type="evidence" value="ECO:0007669"/>
    <property type="project" value="UniProtKB-EC"/>
</dbReference>
<dbReference type="InterPro" id="IPR011004">
    <property type="entry name" value="Trimer_LpxA-like_sf"/>
</dbReference>
<dbReference type="InterPro" id="IPR051159">
    <property type="entry name" value="Hexapeptide_acetyltransf"/>
</dbReference>
<dbReference type="PANTHER" id="PTHR23416:SF78">
    <property type="entry name" value="LIPOPOLYSACCHARIDE BIOSYNTHESIS O-ACETYL TRANSFERASE WBBJ-RELATED"/>
    <property type="match status" value="1"/>
</dbReference>
<gene>
    <name evidence="1" type="primary">lacA_2</name>
    <name evidence="1" type="ORF">RSSSTS7063_01294</name>
</gene>
<keyword evidence="1" id="KW-0012">Acyltransferase</keyword>
<name>A0A564W9J1_9FIRM</name>
<proteinExistence type="predicted"/>
<dbReference type="RefSeq" id="WP_144095582.1">
    <property type="nucleotide sequence ID" value="NZ_CABHMX010000016.1"/>
</dbReference>
<dbReference type="SUPFAM" id="SSF51161">
    <property type="entry name" value="Trimeric LpxA-like enzymes"/>
    <property type="match status" value="1"/>
</dbReference>
<keyword evidence="2" id="KW-1185">Reference proteome</keyword>
<keyword evidence="1" id="KW-0808">Transferase</keyword>
<dbReference type="EMBL" id="CABHNW010000167">
    <property type="protein sequence ID" value="VUX40683.1"/>
    <property type="molecule type" value="Genomic_DNA"/>
</dbReference>
<dbReference type="PANTHER" id="PTHR23416">
    <property type="entry name" value="SIALIC ACID SYNTHASE-RELATED"/>
    <property type="match status" value="1"/>
</dbReference>
<evidence type="ECO:0000313" key="2">
    <source>
        <dbReference type="Proteomes" id="UP000408482"/>
    </source>
</evidence>